<dbReference type="Gene3D" id="3.40.50.10860">
    <property type="entry name" value="Leucine Dehydrogenase, chain A, domain 1"/>
    <property type="match status" value="1"/>
</dbReference>
<dbReference type="InterPro" id="IPR016211">
    <property type="entry name" value="Glu/Phe/Leu/Val/Trp_DH_bac/arc"/>
</dbReference>
<evidence type="ECO:0000256" key="4">
    <source>
        <dbReference type="ARBA" id="ARBA00023027"/>
    </source>
</evidence>
<dbReference type="InterPro" id="IPR046346">
    <property type="entry name" value="Aminoacid_DH-like_N_sf"/>
</dbReference>
<dbReference type="Pfam" id="PF02812">
    <property type="entry name" value="ELFV_dehydrog_N"/>
    <property type="match status" value="1"/>
</dbReference>
<accession>A0ABV6CBB7</accession>
<comment type="function">
    <text evidence="1">Catalyzes the reversible oxidative deamination of glutamate to alpha-ketoglutarate and ammonia.</text>
</comment>
<evidence type="ECO:0000313" key="7">
    <source>
        <dbReference type="EMBL" id="MFC0180279.1"/>
    </source>
</evidence>
<dbReference type="Gene3D" id="3.40.50.720">
    <property type="entry name" value="NAD(P)-binding Rossmann-like Domain"/>
    <property type="match status" value="1"/>
</dbReference>
<dbReference type="RefSeq" id="WP_385877392.1">
    <property type="nucleotide sequence ID" value="NZ_JBHLXE010000097.1"/>
</dbReference>
<dbReference type="Pfam" id="PF00208">
    <property type="entry name" value="ELFV_dehydrog"/>
    <property type="match status" value="1"/>
</dbReference>
<sequence>MQQSLFYPLAQAGLTSLKIRYDHQTNHFSLFAAKEWDSLLDFSLYNKNFYADTLYYSGATYLNTLEVEDLFKKYGSYAYLEEIKQLIRAGKHHGIECYFLENRNIRFICNQHSLRLGINNKSHAIMAGGIRRHGLDEPEIDVIIDGLNLGRAMSFKNVAAGLNFGGCKTTVHMDPLDMSDLHAMGFLAFALDRSRCMTGPDMNFPTEMADVMSQYFSVQFTGGPNAPLGETGKPTAYGTFIALKEAVKHYFCDEQKTLKNLTCAVQGLGAVGWYMAEHLIEAGAKLIISDINDQRMIQFKAKYPNANITAIAPDMILSTTADILCPCAMGGIIHEDNIDKLPFKIIFGPANNQLRATSQSEEIHLANQLALRGILYQIEWWHNTAGVMCGAEEYFLGKKATYTDLIAKIDQIVPMKTKENLAHARENNITPTQSAYLLSEKIIY</sequence>
<dbReference type="SUPFAM" id="SSF53223">
    <property type="entry name" value="Aminoacid dehydrogenase-like, N-terminal domain"/>
    <property type="match status" value="1"/>
</dbReference>
<dbReference type="PANTHER" id="PTHR42722">
    <property type="entry name" value="LEUCINE DEHYDROGENASE"/>
    <property type="match status" value="1"/>
</dbReference>
<dbReference type="SUPFAM" id="SSF51735">
    <property type="entry name" value="NAD(P)-binding Rossmann-fold domains"/>
    <property type="match status" value="1"/>
</dbReference>
<evidence type="ECO:0000256" key="3">
    <source>
        <dbReference type="ARBA" id="ARBA00023002"/>
    </source>
</evidence>
<keyword evidence="3 5" id="KW-0560">Oxidoreductase</keyword>
<name>A0ABV6CBB7_9GAMM</name>
<evidence type="ECO:0000256" key="5">
    <source>
        <dbReference type="RuleBase" id="RU004417"/>
    </source>
</evidence>
<dbReference type="Proteomes" id="UP001589758">
    <property type="component" value="Unassembled WGS sequence"/>
</dbReference>
<dbReference type="InterPro" id="IPR006095">
    <property type="entry name" value="Glu/Leu/Phe/Val/Trp_DH"/>
</dbReference>
<evidence type="ECO:0000256" key="1">
    <source>
        <dbReference type="ARBA" id="ARBA00003868"/>
    </source>
</evidence>
<dbReference type="PRINTS" id="PR00082">
    <property type="entry name" value="GLFDHDRGNASE"/>
</dbReference>
<feature type="domain" description="Glutamate/phenylalanine/leucine/valine/L-tryptophan dehydrogenase C-terminal" evidence="6">
    <location>
        <begin position="232"/>
        <end position="444"/>
    </location>
</feature>
<proteinExistence type="inferred from homology"/>
<protein>
    <submittedName>
        <fullName evidence="7">Glu/Leu/Phe/Val dehydrogenase dimerization domain-containing protein</fullName>
    </submittedName>
</protein>
<evidence type="ECO:0000313" key="8">
    <source>
        <dbReference type="Proteomes" id="UP001589758"/>
    </source>
</evidence>
<dbReference type="CDD" id="cd01075">
    <property type="entry name" value="NAD_bind_Leu_Phe_Val_DH"/>
    <property type="match status" value="1"/>
</dbReference>
<evidence type="ECO:0000256" key="2">
    <source>
        <dbReference type="ARBA" id="ARBA00006382"/>
    </source>
</evidence>
<keyword evidence="4" id="KW-0520">NAD</keyword>
<dbReference type="InterPro" id="IPR036291">
    <property type="entry name" value="NAD(P)-bd_dom_sf"/>
</dbReference>
<organism evidence="7 8">
    <name type="scientific">Thorsellia kenyensis</name>
    <dbReference type="NCBI Taxonomy" id="1549888"/>
    <lineage>
        <taxon>Bacteria</taxon>
        <taxon>Pseudomonadati</taxon>
        <taxon>Pseudomonadota</taxon>
        <taxon>Gammaproteobacteria</taxon>
        <taxon>Enterobacterales</taxon>
        <taxon>Thorselliaceae</taxon>
        <taxon>Thorsellia</taxon>
    </lineage>
</organism>
<evidence type="ECO:0000259" key="6">
    <source>
        <dbReference type="SMART" id="SM00839"/>
    </source>
</evidence>
<keyword evidence="8" id="KW-1185">Reference proteome</keyword>
<dbReference type="InterPro" id="IPR006096">
    <property type="entry name" value="Glu/Leu/Phe/Val/Trp_DH_C"/>
</dbReference>
<gene>
    <name evidence="7" type="ORF">ACFFIT_09345</name>
</gene>
<comment type="similarity">
    <text evidence="2 5">Belongs to the Glu/Leu/Phe/Val dehydrogenases family.</text>
</comment>
<dbReference type="InterPro" id="IPR006097">
    <property type="entry name" value="Glu/Leu/Phe/Val/Trp_DH_dimer"/>
</dbReference>
<dbReference type="PANTHER" id="PTHR42722:SF1">
    <property type="entry name" value="VALINE DEHYDROGENASE"/>
    <property type="match status" value="1"/>
</dbReference>
<reference evidence="7 8" key="1">
    <citation type="submission" date="2024-09" db="EMBL/GenBank/DDBJ databases">
        <authorList>
            <person name="Sun Q."/>
            <person name="Mori K."/>
        </authorList>
    </citation>
    <scope>NUCLEOTIDE SEQUENCE [LARGE SCALE GENOMIC DNA]</scope>
    <source>
        <strain evidence="7 8">CCM 8545</strain>
    </source>
</reference>
<dbReference type="SMART" id="SM00839">
    <property type="entry name" value="ELFV_dehydrog"/>
    <property type="match status" value="1"/>
</dbReference>
<dbReference type="EMBL" id="JBHLXE010000097">
    <property type="protein sequence ID" value="MFC0180279.1"/>
    <property type="molecule type" value="Genomic_DNA"/>
</dbReference>
<comment type="caution">
    <text evidence="7">The sequence shown here is derived from an EMBL/GenBank/DDBJ whole genome shotgun (WGS) entry which is preliminary data.</text>
</comment>